<dbReference type="RefSeq" id="XP_068138226.1">
    <property type="nucleotide sequence ID" value="XM_068282125.1"/>
</dbReference>
<name>A0A1D8N8G8_YARLL</name>
<dbReference type="VEuPathDB" id="FungiDB:YALI1_B25319g"/>
<dbReference type="GeneID" id="94582767"/>
<dbReference type="Proteomes" id="UP000182444">
    <property type="component" value="Chromosome 1B"/>
</dbReference>
<evidence type="ECO:0000313" key="2">
    <source>
        <dbReference type="Proteomes" id="UP000182444"/>
    </source>
</evidence>
<dbReference type="AlphaFoldDB" id="A0A1D8N8G8"/>
<reference evidence="1 2" key="1">
    <citation type="journal article" date="2016" name="PLoS ONE">
        <title>Sequence Assembly of Yarrowia lipolytica Strain W29/CLIB89 Shows Transposable Element Diversity.</title>
        <authorList>
            <person name="Magnan C."/>
            <person name="Yu J."/>
            <person name="Chang I."/>
            <person name="Jahn E."/>
            <person name="Kanomata Y."/>
            <person name="Wu J."/>
            <person name="Zeller M."/>
            <person name="Oakes M."/>
            <person name="Baldi P."/>
            <person name="Sandmeyer S."/>
        </authorList>
    </citation>
    <scope>NUCLEOTIDE SEQUENCE [LARGE SCALE GENOMIC DNA]</scope>
    <source>
        <strain evidence="2">CLIB89(W29)</strain>
    </source>
</reference>
<organism evidence="1 2">
    <name type="scientific">Yarrowia lipolytica</name>
    <name type="common">Candida lipolytica</name>
    <dbReference type="NCBI Taxonomy" id="4952"/>
    <lineage>
        <taxon>Eukaryota</taxon>
        <taxon>Fungi</taxon>
        <taxon>Dikarya</taxon>
        <taxon>Ascomycota</taxon>
        <taxon>Saccharomycotina</taxon>
        <taxon>Dipodascomycetes</taxon>
        <taxon>Dipodascales</taxon>
        <taxon>Dipodascales incertae sedis</taxon>
        <taxon>Yarrowia</taxon>
    </lineage>
</organism>
<proteinExistence type="predicted"/>
<accession>A0A1D8N8G8</accession>
<evidence type="ECO:0000313" key="1">
    <source>
        <dbReference type="EMBL" id="AOW01932.1"/>
    </source>
</evidence>
<dbReference type="EMBL" id="CP017554">
    <property type="protein sequence ID" value="AOW01932.1"/>
    <property type="molecule type" value="Genomic_DNA"/>
</dbReference>
<sequence length="70" mass="7981">MHYWYAYLKKGVGGWVIYDYWEMATSSAADGERPPVLRSTVMTSHGREPLDSPFSIRSMDTLLIMSPNPI</sequence>
<protein>
    <submittedName>
        <fullName evidence="1">Uncharacterized protein</fullName>
    </submittedName>
</protein>
<gene>
    <name evidence="1" type="ORF">YALI1_B25319g</name>
</gene>